<dbReference type="Proteomes" id="UP000501452">
    <property type="component" value="Chromosome"/>
</dbReference>
<evidence type="ECO:0000313" key="4">
    <source>
        <dbReference type="Proteomes" id="UP000501452"/>
    </source>
</evidence>
<name>A0A6G8Q708_9ACTN</name>
<dbReference type="AlphaFoldDB" id="A0A6G8Q708"/>
<organism evidence="3 4">
    <name type="scientific">Rubrobacter tropicus</name>
    <dbReference type="NCBI Taxonomy" id="2653851"/>
    <lineage>
        <taxon>Bacteria</taxon>
        <taxon>Bacillati</taxon>
        <taxon>Actinomycetota</taxon>
        <taxon>Rubrobacteria</taxon>
        <taxon>Rubrobacterales</taxon>
        <taxon>Rubrobacteraceae</taxon>
        <taxon>Rubrobacter</taxon>
    </lineage>
</organism>
<dbReference type="PANTHER" id="PTHR36434:SF1">
    <property type="entry name" value="MEMBRANE PROTEASE YUGP-RELATED"/>
    <property type="match status" value="1"/>
</dbReference>
<keyword evidence="2" id="KW-1133">Transmembrane helix</keyword>
<keyword evidence="2" id="KW-0472">Membrane</keyword>
<dbReference type="EMBL" id="CP045119">
    <property type="protein sequence ID" value="QIN82107.1"/>
    <property type="molecule type" value="Genomic_DNA"/>
</dbReference>
<accession>A0A6G8Q708</accession>
<dbReference type="Pfam" id="PF04298">
    <property type="entry name" value="Zn_peptidase_2"/>
    <property type="match status" value="1"/>
</dbReference>
<sequence length="283" mass="30168">MGRSSSTIKTRVPGLISPPWSLTGFYPAPTGTPRLPPSYRRGSSCGAETEENREYTKEGYGVRLRSGDGSGHARLGAAALWVKSSYSRYSKKASASGMTGAEVARQILDRNNLSGVRVEPVPGTLTDHYDPRSKTVRLSEGNFGRNSVAAVSVAAHECGHAIQDAGGYLPMKLRSGLFPVVSISSQVWMPLFFLGIIGIGGAFFIQLAAILFLAVLAFHVVTLPVEVNASTRAYGLLTRYGVLSQAEAGGTKRVLTAAACTYLAAALTSLLTFLYLLFLSQNE</sequence>
<proteinExistence type="predicted"/>
<feature type="transmembrane region" description="Helical" evidence="2">
    <location>
        <begin position="254"/>
        <end position="278"/>
    </location>
</feature>
<feature type="transmembrane region" description="Helical" evidence="2">
    <location>
        <begin position="191"/>
        <end position="218"/>
    </location>
</feature>
<reference evidence="3 4" key="1">
    <citation type="submission" date="2019-10" db="EMBL/GenBank/DDBJ databases">
        <title>Rubrobacter sp nov SCSIO 52090 isolated from a deep-sea sediment in the South China Sea.</title>
        <authorList>
            <person name="Chen R.W."/>
        </authorList>
    </citation>
    <scope>NUCLEOTIDE SEQUENCE [LARGE SCALE GENOMIC DNA]</scope>
    <source>
        <strain evidence="3 4">SCSIO 52909</strain>
    </source>
</reference>
<dbReference type="InterPro" id="IPR007395">
    <property type="entry name" value="Zn_peptidase_2"/>
</dbReference>
<keyword evidence="3" id="KW-0282">Flagellum</keyword>
<dbReference type="KEGG" id="rub:GBA63_05195"/>
<gene>
    <name evidence="3" type="ORF">GBA63_05195</name>
</gene>
<evidence type="ECO:0000256" key="2">
    <source>
        <dbReference type="SAM" id="Phobius"/>
    </source>
</evidence>
<protein>
    <submittedName>
        <fullName evidence="3">Flagellar biosynthesis protein FlgM</fullName>
    </submittedName>
</protein>
<evidence type="ECO:0000313" key="3">
    <source>
        <dbReference type="EMBL" id="QIN82107.1"/>
    </source>
</evidence>
<keyword evidence="4" id="KW-1185">Reference proteome</keyword>
<dbReference type="PANTHER" id="PTHR36434">
    <property type="entry name" value="MEMBRANE PROTEASE YUGP-RELATED"/>
    <property type="match status" value="1"/>
</dbReference>
<keyword evidence="3" id="KW-0969">Cilium</keyword>
<keyword evidence="2" id="KW-0812">Transmembrane</keyword>
<keyword evidence="3" id="KW-0966">Cell projection</keyword>
<evidence type="ECO:0000256" key="1">
    <source>
        <dbReference type="SAM" id="MobiDB-lite"/>
    </source>
</evidence>
<feature type="region of interest" description="Disordered" evidence="1">
    <location>
        <begin position="27"/>
        <end position="52"/>
    </location>
</feature>